<accession>A0A5K1U961</accession>
<evidence type="ECO:0000256" key="4">
    <source>
        <dbReference type="ARBA" id="ARBA00022490"/>
    </source>
</evidence>
<dbReference type="Proteomes" id="UP000078387">
    <property type="component" value="Unassembled WGS sequence"/>
</dbReference>
<feature type="coiled-coil region" evidence="12">
    <location>
        <begin position="570"/>
        <end position="599"/>
    </location>
</feature>
<keyword evidence="3 11" id="KW-0813">Transport</keyword>
<reference evidence="16 17" key="1">
    <citation type="submission" date="2016-05" db="EMBL/GenBank/DDBJ databases">
        <title>First whole genome sequencing of Entamoeba histolytica HM1:IMSS-clone-6.</title>
        <authorList>
            <person name="Mukherjee Avik.K."/>
            <person name="Izumyama S."/>
            <person name="Nakada-Tsukui K."/>
            <person name="Nozaki T."/>
        </authorList>
    </citation>
    <scope>NUCLEOTIDE SEQUENCE [LARGE SCALE GENOMIC DNA]</scope>
    <source>
        <strain evidence="16 17">HM1:IMSS clone 6</strain>
    </source>
</reference>
<comment type="function">
    <text evidence="11">The coatomer is a cytosolic protein complex that binds to dilysine motifs and reversibly associates with Golgi non-clathrin-coated vesicles, which further mediate biosynthetic protein transport from the ER, via the Golgi up to the trans Golgi network. Coatomer complex is required for budding from Golgi membranes, and is essential for the retrograde Golgi-to-ER transport of dilysine-tagged proteins.</text>
</comment>
<dbReference type="InterPro" id="IPR013041">
    <property type="entry name" value="Clathrin_app_Ig-like_sf"/>
</dbReference>
<dbReference type="GO" id="GO:0006888">
    <property type="term" value="P:endoplasmic reticulum to Golgi vesicle-mediated transport"/>
    <property type="evidence" value="ECO:0007669"/>
    <property type="project" value="TreeGrafter"/>
</dbReference>
<evidence type="ECO:0000256" key="1">
    <source>
        <dbReference type="ARBA" id="ARBA00004255"/>
    </source>
</evidence>
<dbReference type="VEuPathDB" id="AmoebaDB:EHI7A_084780"/>
<evidence type="ECO:0000256" key="6">
    <source>
        <dbReference type="ARBA" id="ARBA00022892"/>
    </source>
</evidence>
<dbReference type="GO" id="GO:0006891">
    <property type="term" value="P:intra-Golgi vesicle-mediated transport"/>
    <property type="evidence" value="ECO:0007669"/>
    <property type="project" value="TreeGrafter"/>
</dbReference>
<feature type="domain" description="Clathrin/coatomer adaptor adaptin-like N-terminal" evidence="13">
    <location>
        <begin position="34"/>
        <end position="528"/>
    </location>
</feature>
<organism evidence="16 17">
    <name type="scientific">Entamoeba histolytica</name>
    <dbReference type="NCBI Taxonomy" id="5759"/>
    <lineage>
        <taxon>Eukaryota</taxon>
        <taxon>Amoebozoa</taxon>
        <taxon>Evosea</taxon>
        <taxon>Archamoebae</taxon>
        <taxon>Mastigamoebida</taxon>
        <taxon>Entamoebidae</taxon>
        <taxon>Entamoeba</taxon>
    </lineage>
</organism>
<dbReference type="Pfam" id="PF16381">
    <property type="entry name" value="Coatomer_g_Cpla"/>
    <property type="match status" value="1"/>
</dbReference>
<dbReference type="GO" id="GO:0000139">
    <property type="term" value="C:Golgi membrane"/>
    <property type="evidence" value="ECO:0007669"/>
    <property type="project" value="UniProtKB-SubCell"/>
</dbReference>
<comment type="subcellular location">
    <subcellularLocation>
        <location evidence="11">Cytoplasm</location>
    </subcellularLocation>
    <subcellularLocation>
        <location evidence="1 11">Golgi apparatus membrane</location>
        <topology evidence="1 11">Peripheral membrane protein</topology>
        <orientation evidence="1 11">Cytoplasmic side</orientation>
    </subcellularLocation>
    <subcellularLocation>
        <location evidence="11">Cytoplasmic vesicle</location>
        <location evidence="11">COPI-coated vesicle membrane</location>
        <topology evidence="11">Peripheral membrane protein</topology>
        <orientation evidence="11">Cytoplasmic side</orientation>
    </subcellularLocation>
</comment>
<sequence length="848" mass="97185">MEEKSKRGDVDDYSVMENDLYIEKVLLFQQRECCSATHINVPKCKKFLTRIVAAMNKGDIFNDEESTEIFFALTKLFMSKDLTMRRLLYVVLNDMIPLTSNSFIIVNSVSKDLSDKIDSFRCSSLRCLSRLMTPQIAPAIERFFKQTLVDSNLSVQIASLICCLKLPIDIVQKYLPEINSCVDSPNALVQYHATRLFFYVKQNDQHSLLRFITTKATTITSCFAQMELIRTALKLYQQNTTKDESMINFIVNITSGATDMIIVESLRALLKVNHTKGLIKLTPKLQKLLQSSSTCTKFAGIRIVNELAVKAPEVIVTLRSDIESLIKEKNRAIVTLATSAALRIATEKNIEKLLKKIGKFIQGLPDTFRIQVLDTIEQTATKYPNKHSFLLNFLGGLLGIKGIKFVNAVISVMYNICCVSTEFKEQMLLILGDFIEDCQYEQIIQRVINIMGEIGPECNNRVKLMRIIYNRIILEGPNVRATAVSALYKFIKNEEDVNNVKDLMQKCVNDENDEVRSRALFYLNIINSQITTTLEKCIIDDFPFDNIEIALNQYIETGNFETEFSFDSISKVTQEQIQNQEEEQKNQQIENENQKKMEEIFGNLGKPIKSCPEILISGIDTEYQVSVTKILYERHIALKCMIKNTLNEYQLENVTINITGQLKHYKMVKNIKINNLPPQCEDMAVIILEKDKNEPENIPLQMTYTMREINTITGELTESVQEDEYPLDSIQIKMADFIQEYHVENWNEEWNNIPVQNEKKTVIKFPNVSTIKEAVEKIKLHFDLRVVDGSDVVSEGARKHILYLAGMMKGEVVMIRVRLMIDKTNQVPIEVCIRSPSLELSQSLYETL</sequence>
<evidence type="ECO:0000256" key="10">
    <source>
        <dbReference type="ARBA" id="ARBA00023329"/>
    </source>
</evidence>
<dbReference type="InterPro" id="IPR012295">
    <property type="entry name" value="TBP_dom_sf"/>
</dbReference>
<keyword evidence="10 11" id="KW-0968">Cytoplasmic vesicle</keyword>
<dbReference type="GO" id="GO:0009306">
    <property type="term" value="P:protein secretion"/>
    <property type="evidence" value="ECO:0007669"/>
    <property type="project" value="TreeGrafter"/>
</dbReference>
<keyword evidence="6 11" id="KW-0931">ER-Golgi transport</keyword>
<dbReference type="SUPFAM" id="SSF48371">
    <property type="entry name" value="ARM repeat"/>
    <property type="match status" value="1"/>
</dbReference>
<evidence type="ECO:0000313" key="16">
    <source>
        <dbReference type="EMBL" id="GAT91937.1"/>
    </source>
</evidence>
<dbReference type="Gene3D" id="1.25.10.10">
    <property type="entry name" value="Leucine-rich Repeat Variant"/>
    <property type="match status" value="1"/>
</dbReference>
<dbReference type="VEuPathDB" id="AmoebaDB:KM1_102810"/>
<dbReference type="SUPFAM" id="SSF49348">
    <property type="entry name" value="Clathrin adaptor appendage domain"/>
    <property type="match status" value="1"/>
</dbReference>
<dbReference type="VEuPathDB" id="AmoebaDB:EHI8A_087200"/>
<evidence type="ECO:0000256" key="9">
    <source>
        <dbReference type="ARBA" id="ARBA00023136"/>
    </source>
</evidence>
<dbReference type="InterPro" id="IPR037067">
    <property type="entry name" value="Coatomer_gsu_app_sf"/>
</dbReference>
<keyword evidence="5" id="KW-0677">Repeat</keyword>
<dbReference type="AlphaFoldDB" id="A0A5K1U961"/>
<protein>
    <recommendedName>
        <fullName evidence="11">Coatomer subunit gamma</fullName>
    </recommendedName>
</protein>
<feature type="domain" description="Coatomer subunit gamma C-terminal" evidence="15">
    <location>
        <begin position="735"/>
        <end position="846"/>
    </location>
</feature>
<dbReference type="EMBL" id="BDEQ01000001">
    <property type="protein sequence ID" value="GAT91937.1"/>
    <property type="molecule type" value="Genomic_DNA"/>
</dbReference>
<evidence type="ECO:0000259" key="14">
    <source>
        <dbReference type="Pfam" id="PF08752"/>
    </source>
</evidence>
<dbReference type="VEuPathDB" id="AmoebaDB:EHI_012500"/>
<evidence type="ECO:0000256" key="5">
    <source>
        <dbReference type="ARBA" id="ARBA00022737"/>
    </source>
</evidence>
<dbReference type="GO" id="GO:0005793">
    <property type="term" value="C:endoplasmic reticulum-Golgi intermediate compartment"/>
    <property type="evidence" value="ECO:0007669"/>
    <property type="project" value="TreeGrafter"/>
</dbReference>
<gene>
    <name evidence="16" type="ORF">CL6EHI_012500</name>
</gene>
<dbReference type="FunFam" id="1.25.10.10:FF:000977">
    <property type="entry name" value="Coatomer subunit gamma"/>
    <property type="match status" value="1"/>
</dbReference>
<evidence type="ECO:0000256" key="3">
    <source>
        <dbReference type="ARBA" id="ARBA00022448"/>
    </source>
</evidence>
<evidence type="ECO:0000256" key="11">
    <source>
        <dbReference type="PIRNR" id="PIRNR037093"/>
    </source>
</evidence>
<evidence type="ECO:0000256" key="8">
    <source>
        <dbReference type="ARBA" id="ARBA00023034"/>
    </source>
</evidence>
<dbReference type="PANTHER" id="PTHR10261">
    <property type="entry name" value="COATOMER SUBUNIT GAMMA"/>
    <property type="match status" value="1"/>
</dbReference>
<dbReference type="GO" id="GO:0030126">
    <property type="term" value="C:COPI vesicle coat"/>
    <property type="evidence" value="ECO:0007669"/>
    <property type="project" value="InterPro"/>
</dbReference>
<keyword evidence="8 11" id="KW-0333">Golgi apparatus</keyword>
<dbReference type="Pfam" id="PF01602">
    <property type="entry name" value="Adaptin_N"/>
    <property type="match status" value="1"/>
</dbReference>
<dbReference type="GO" id="GO:0006886">
    <property type="term" value="P:intracellular protein transport"/>
    <property type="evidence" value="ECO:0007669"/>
    <property type="project" value="InterPro"/>
</dbReference>
<dbReference type="SUPFAM" id="SSF55711">
    <property type="entry name" value="Subdomain of clathrin and coatomer appendage domain"/>
    <property type="match status" value="1"/>
</dbReference>
<feature type="domain" description="Coatomer gamma subunit appendage Ig-like subdomain" evidence="14">
    <location>
        <begin position="591"/>
        <end position="732"/>
    </location>
</feature>
<dbReference type="InterPro" id="IPR009028">
    <property type="entry name" value="Coatomer/calthrin_app_sub_C"/>
</dbReference>
<comment type="caution">
    <text evidence="16">The sequence shown here is derived from an EMBL/GenBank/DDBJ whole genome shotgun (WGS) entry which is preliminary data.</text>
</comment>
<keyword evidence="7 11" id="KW-0653">Protein transport</keyword>
<dbReference type="Gene3D" id="3.30.310.10">
    <property type="entry name" value="TATA-Binding Protein"/>
    <property type="match status" value="1"/>
</dbReference>
<keyword evidence="9 11" id="KW-0472">Membrane</keyword>
<dbReference type="PANTHER" id="PTHR10261:SF0">
    <property type="entry name" value="COATOMER SUBUNIT GAMMA-2"/>
    <property type="match status" value="1"/>
</dbReference>
<evidence type="ECO:0000259" key="13">
    <source>
        <dbReference type="Pfam" id="PF01602"/>
    </source>
</evidence>
<dbReference type="GO" id="GO:0005783">
    <property type="term" value="C:endoplasmic reticulum"/>
    <property type="evidence" value="ECO:0007669"/>
    <property type="project" value="TreeGrafter"/>
</dbReference>
<dbReference type="InterPro" id="IPR017106">
    <property type="entry name" value="Coatomer_gsu"/>
</dbReference>
<dbReference type="Gene3D" id="2.60.40.1480">
    <property type="entry name" value="Coatomer, gamma subunit, appendage domain"/>
    <property type="match status" value="1"/>
</dbReference>
<dbReference type="PIRSF" id="PIRSF037093">
    <property type="entry name" value="Coatomer_gamma_subunit"/>
    <property type="match status" value="1"/>
</dbReference>
<dbReference type="VEuPathDB" id="AmoebaDB:EHI5A_059740"/>
<name>A0A5K1U961_ENTHI</name>
<evidence type="ECO:0000256" key="12">
    <source>
        <dbReference type="SAM" id="Coils"/>
    </source>
</evidence>
<dbReference type="InterPro" id="IPR032154">
    <property type="entry name" value="Coatomer_g_Cpla"/>
</dbReference>
<keyword evidence="4 11" id="KW-0963">Cytoplasm</keyword>
<evidence type="ECO:0000256" key="2">
    <source>
        <dbReference type="ARBA" id="ARBA00010720"/>
    </source>
</evidence>
<dbReference type="InterPro" id="IPR013040">
    <property type="entry name" value="Coatomer_gsu_app_Ig-like_dom"/>
</dbReference>
<dbReference type="InterPro" id="IPR016024">
    <property type="entry name" value="ARM-type_fold"/>
</dbReference>
<evidence type="ECO:0000256" key="7">
    <source>
        <dbReference type="ARBA" id="ARBA00022927"/>
    </source>
</evidence>
<keyword evidence="12" id="KW-0175">Coiled coil</keyword>
<dbReference type="InterPro" id="IPR002553">
    <property type="entry name" value="Clathrin/coatomer_adapt-like_N"/>
</dbReference>
<dbReference type="InterPro" id="IPR011989">
    <property type="entry name" value="ARM-like"/>
</dbReference>
<dbReference type="GO" id="GO:0005198">
    <property type="term" value="F:structural molecule activity"/>
    <property type="evidence" value="ECO:0007669"/>
    <property type="project" value="InterPro"/>
</dbReference>
<dbReference type="OMA" id="RTIVECM"/>
<comment type="subunit">
    <text evidence="11">Oligomeric complex.</text>
</comment>
<evidence type="ECO:0000313" key="17">
    <source>
        <dbReference type="Proteomes" id="UP000078387"/>
    </source>
</evidence>
<evidence type="ECO:0000259" key="15">
    <source>
        <dbReference type="Pfam" id="PF16381"/>
    </source>
</evidence>
<proteinExistence type="inferred from homology"/>
<dbReference type="Pfam" id="PF08752">
    <property type="entry name" value="COP-gamma_platf"/>
    <property type="match status" value="1"/>
</dbReference>
<comment type="similarity">
    <text evidence="2 11">Belongs to the COPG family.</text>
</comment>